<evidence type="ECO:0000313" key="3">
    <source>
        <dbReference type="Proteomes" id="UP000177913"/>
    </source>
</evidence>
<evidence type="ECO:0008006" key="4">
    <source>
        <dbReference type="Google" id="ProtNLM"/>
    </source>
</evidence>
<dbReference type="EMBL" id="MFZO01000044">
    <property type="protein sequence ID" value="OGK23680.1"/>
    <property type="molecule type" value="Genomic_DNA"/>
</dbReference>
<feature type="region of interest" description="Disordered" evidence="1">
    <location>
        <begin position="196"/>
        <end position="221"/>
    </location>
</feature>
<sequence length="1163" mass="133347">MADPVETLGQRTIADTIIEARDSIHKELPSAQRNPLEMNILITRLRQDLKDAESPAKEFIANEKKVSIGQALPVKQAEGDMALHKVIRAVEAAKQGVLVSKTTQGQELLVKLSEKSYTSYSVASAIEANLADYLIGNKNITISTQPGTKSDFQRAFENLNSDNVTAATLIGQSIIEMAREGKIAGLTEDAAREKFEVKEEEKRREPRTQADRGLIEAGSGPENEMRDFIEQYPKKDHALINALYNPREFESFVQREYYEKIKKEFENKGFTGDKLEEEIGKELSERLRHDIALLVGRLYQNVDESHPSQFWEEAEKRGGFWRNAEVFSENLLRQIRNLRNAEFSVDFQSKTMFFIKDQETYYERVPAIPRFDNEAVSEETRKFVKPLRKDRRVDIGTFLHSVETLAHSHEIQTRKFLHNGRALIYNPTDPEKGYYSSLSGYADKFLPATSVDVLFTLPDAEEIMAASQLEDKLFEADFARTNWVHQPGSAGLGPLGMTELDEESLERLMMINPKLKDDEWRAKRALIMGIGDNYTISLRHLETGAYADPSMNPEEGMGPTYGSYGPRDSIPYMAFNMLAHDNMRWQAERLWLGNLLFLPVRGKDLAGHFGFMKFWDHRTLLDEMKKSIDSYIKGRPPEDVEKGVVRWVDIINPGRVGSIYTRGGWREFYAYETHLVRPSEVELKQGIRFNITESWKALENVGVECLKDFVGRISKKPTSLDKTFFTDDGRDNRRGLMEHIYKKYFSSNATADEIEAKFKQLEKNPDQLESAYKTFFYQAFARAMKQRIPTKFLRVERNRFVSGRKRAYEEVRKNSGLSDGDFARAVNDVITAEVYLRGETSKILKDQYKAGKKLNEIKNIDYTLTEEKLRFYLGEKFGLKGTDAERIEKAVKTFKTISAFADESYLDGFAKKYAADMHEHGFPFAIAVEELDRSLLAHRAAGERTIARALGDTSMVEMQVAKTISGYFKTIQEVAVNGKKDISEIVNSINTVKTTIEMLIGKDAAHRIAHHMAALTISYFKKDTVSDNIFTRWFVMNKPHSLAAEFAGTWRGVWEWQPDEIMTFCNELEKRSILPKEPFEKQKAPEWLKKPSAEFNFLGQKIIIGGKRKPDYVFHGKTLREEFGGTWKHMINHVLNKYLPLFALFILFQYLRKAYSESAGQKK</sequence>
<organism evidence="2 3">
    <name type="scientific">Candidatus Roizmanbacteria bacterium RIFCSPHIGHO2_02_FULL_38_11</name>
    <dbReference type="NCBI Taxonomy" id="1802039"/>
    <lineage>
        <taxon>Bacteria</taxon>
        <taxon>Candidatus Roizmaniibacteriota</taxon>
    </lineage>
</organism>
<dbReference type="AlphaFoldDB" id="A0A1F7GX85"/>
<dbReference type="Proteomes" id="UP000177913">
    <property type="component" value="Unassembled WGS sequence"/>
</dbReference>
<comment type="caution">
    <text evidence="2">The sequence shown here is derived from an EMBL/GenBank/DDBJ whole genome shotgun (WGS) entry which is preliminary data.</text>
</comment>
<accession>A0A1F7GX85</accession>
<feature type="compositionally biased region" description="Basic and acidic residues" evidence="1">
    <location>
        <begin position="196"/>
        <end position="214"/>
    </location>
</feature>
<protein>
    <recommendedName>
        <fullName evidence="4">Large polyvalent protein associated domain-containing protein</fullName>
    </recommendedName>
</protein>
<proteinExistence type="predicted"/>
<reference evidence="2 3" key="1">
    <citation type="journal article" date="2016" name="Nat. Commun.">
        <title>Thousands of microbial genomes shed light on interconnected biogeochemical processes in an aquifer system.</title>
        <authorList>
            <person name="Anantharaman K."/>
            <person name="Brown C.T."/>
            <person name="Hug L.A."/>
            <person name="Sharon I."/>
            <person name="Castelle C.J."/>
            <person name="Probst A.J."/>
            <person name="Thomas B.C."/>
            <person name="Singh A."/>
            <person name="Wilkins M.J."/>
            <person name="Karaoz U."/>
            <person name="Brodie E.L."/>
            <person name="Williams K.H."/>
            <person name="Hubbard S.S."/>
            <person name="Banfield J.F."/>
        </authorList>
    </citation>
    <scope>NUCLEOTIDE SEQUENCE [LARGE SCALE GENOMIC DNA]</scope>
</reference>
<evidence type="ECO:0000313" key="2">
    <source>
        <dbReference type="EMBL" id="OGK23680.1"/>
    </source>
</evidence>
<name>A0A1F7GX85_9BACT</name>
<evidence type="ECO:0000256" key="1">
    <source>
        <dbReference type="SAM" id="MobiDB-lite"/>
    </source>
</evidence>
<gene>
    <name evidence="2" type="ORF">A3C25_01010</name>
</gene>